<reference evidence="2" key="1">
    <citation type="journal article" date="2014" name="Front. Microbiol.">
        <title>High frequency of phylogenetically diverse reductive dehalogenase-homologous genes in deep subseafloor sedimentary metagenomes.</title>
        <authorList>
            <person name="Kawai M."/>
            <person name="Futagami T."/>
            <person name="Toyoda A."/>
            <person name="Takaki Y."/>
            <person name="Nishi S."/>
            <person name="Hori S."/>
            <person name="Arai W."/>
            <person name="Tsubouchi T."/>
            <person name="Morono Y."/>
            <person name="Uchiyama I."/>
            <person name="Ito T."/>
            <person name="Fujiyama A."/>
            <person name="Inagaki F."/>
            <person name="Takami H."/>
        </authorList>
    </citation>
    <scope>NUCLEOTIDE SEQUENCE</scope>
    <source>
        <strain evidence="2">Expedition CK06-06</strain>
    </source>
</reference>
<dbReference type="PANTHER" id="PTHR43707:SF1">
    <property type="entry name" value="HISTIDINE--TRNA LIGASE, MITOCHONDRIAL-RELATED"/>
    <property type="match status" value="1"/>
</dbReference>
<feature type="domain" description="Aminoacyl-transfer RNA synthetases class-II family profile" evidence="1">
    <location>
        <begin position="1"/>
        <end position="110"/>
    </location>
</feature>
<dbReference type="Pfam" id="PF13393">
    <property type="entry name" value="tRNA-synt_His"/>
    <property type="match status" value="1"/>
</dbReference>
<feature type="non-terminal residue" evidence="2">
    <location>
        <position position="123"/>
    </location>
</feature>
<dbReference type="GO" id="GO:0004821">
    <property type="term" value="F:histidine-tRNA ligase activity"/>
    <property type="evidence" value="ECO:0007669"/>
    <property type="project" value="TreeGrafter"/>
</dbReference>
<dbReference type="GO" id="GO:0006427">
    <property type="term" value="P:histidyl-tRNA aminoacylation"/>
    <property type="evidence" value="ECO:0007669"/>
    <property type="project" value="TreeGrafter"/>
</dbReference>
<feature type="non-terminal residue" evidence="2">
    <location>
        <position position="1"/>
    </location>
</feature>
<dbReference type="InterPro" id="IPR041715">
    <property type="entry name" value="HisRS-like_core"/>
</dbReference>
<dbReference type="PROSITE" id="PS50862">
    <property type="entry name" value="AA_TRNA_LIGASE_II"/>
    <property type="match status" value="1"/>
</dbReference>
<organism evidence="2">
    <name type="scientific">marine sediment metagenome</name>
    <dbReference type="NCBI Taxonomy" id="412755"/>
    <lineage>
        <taxon>unclassified sequences</taxon>
        <taxon>metagenomes</taxon>
        <taxon>ecological metagenomes</taxon>
    </lineage>
</organism>
<accession>X1ULB9</accession>
<dbReference type="EMBL" id="BARW01040486">
    <property type="protein sequence ID" value="GAJ18324.1"/>
    <property type="molecule type" value="Genomic_DNA"/>
</dbReference>
<sequence>IFRAWRETALTYGFEEFDGPVIETLELYKIKSGEEIVNQLYNFTDKGGRELALRPELTPTVARMISKIQNQVSKPIKWFSIPRCMRYEKPQKGRLREFFQFNVDIIGEGEGIADVEVMSVAID</sequence>
<protein>
    <recommendedName>
        <fullName evidence="1">Aminoacyl-transfer RNA synthetases class-II family profile domain-containing protein</fullName>
    </recommendedName>
</protein>
<proteinExistence type="predicted"/>
<dbReference type="PANTHER" id="PTHR43707">
    <property type="entry name" value="HISTIDYL-TRNA SYNTHETASE"/>
    <property type="match status" value="1"/>
</dbReference>
<dbReference type="InterPro" id="IPR045864">
    <property type="entry name" value="aa-tRNA-synth_II/BPL/LPL"/>
</dbReference>
<evidence type="ECO:0000259" key="1">
    <source>
        <dbReference type="PROSITE" id="PS50862"/>
    </source>
</evidence>
<dbReference type="InterPro" id="IPR004516">
    <property type="entry name" value="HisRS/HisZ"/>
</dbReference>
<dbReference type="GO" id="GO:0005737">
    <property type="term" value="C:cytoplasm"/>
    <property type="evidence" value="ECO:0007669"/>
    <property type="project" value="InterPro"/>
</dbReference>
<dbReference type="SUPFAM" id="SSF55681">
    <property type="entry name" value="Class II aaRS and biotin synthetases"/>
    <property type="match status" value="1"/>
</dbReference>
<dbReference type="InterPro" id="IPR006195">
    <property type="entry name" value="aa-tRNA-synth_II"/>
</dbReference>
<comment type="caution">
    <text evidence="2">The sequence shown here is derived from an EMBL/GenBank/DDBJ whole genome shotgun (WGS) entry which is preliminary data.</text>
</comment>
<dbReference type="Gene3D" id="3.30.930.10">
    <property type="entry name" value="Bira Bifunctional Protein, Domain 2"/>
    <property type="match status" value="1"/>
</dbReference>
<evidence type="ECO:0000313" key="2">
    <source>
        <dbReference type="EMBL" id="GAJ18324.1"/>
    </source>
</evidence>
<gene>
    <name evidence="2" type="ORF">S12H4_61147</name>
</gene>
<dbReference type="AlphaFoldDB" id="X1ULB9"/>
<name>X1ULB9_9ZZZZ</name>